<keyword evidence="2" id="KW-1185">Reference proteome</keyword>
<dbReference type="EMBL" id="CP002691">
    <property type="protein sequence ID" value="AEE48408.1"/>
    <property type="molecule type" value="Genomic_DNA"/>
</dbReference>
<gene>
    <name evidence="1" type="ordered locus">Halhy_0498</name>
</gene>
<dbReference type="HOGENOM" id="CLU_2522920_0_0_10"/>
<dbReference type="AlphaFoldDB" id="F4KZB3"/>
<protein>
    <submittedName>
        <fullName evidence="1">Uncharacterized protein</fullName>
    </submittedName>
</protein>
<reference key="2">
    <citation type="submission" date="2011-04" db="EMBL/GenBank/DDBJ databases">
        <title>Complete sequence of chromosome of Haliscomenobacter hydrossis DSM 1100.</title>
        <authorList>
            <consortium name="US DOE Joint Genome Institute (JGI-PGF)"/>
            <person name="Lucas S."/>
            <person name="Han J."/>
            <person name="Lapidus A."/>
            <person name="Bruce D."/>
            <person name="Goodwin L."/>
            <person name="Pitluck S."/>
            <person name="Peters L."/>
            <person name="Kyrpides N."/>
            <person name="Mavromatis K."/>
            <person name="Ivanova N."/>
            <person name="Ovchinnikova G."/>
            <person name="Pagani I."/>
            <person name="Daligault H."/>
            <person name="Detter J.C."/>
            <person name="Han C."/>
            <person name="Land M."/>
            <person name="Hauser L."/>
            <person name="Markowitz V."/>
            <person name="Cheng J.-F."/>
            <person name="Hugenholtz P."/>
            <person name="Woyke T."/>
            <person name="Wu D."/>
            <person name="Verbarg S."/>
            <person name="Frueling A."/>
            <person name="Brambilla E."/>
            <person name="Klenk H.-P."/>
            <person name="Eisen J.A."/>
        </authorList>
    </citation>
    <scope>NUCLEOTIDE SEQUENCE</scope>
    <source>
        <strain>DSM 1100</strain>
    </source>
</reference>
<accession>F4KZB3</accession>
<name>F4KZB3_HALH1</name>
<reference evidence="1 2" key="1">
    <citation type="journal article" date="2011" name="Stand. Genomic Sci.">
        <title>Complete genome sequence of Haliscomenobacter hydrossis type strain (O).</title>
        <authorList>
            <consortium name="US DOE Joint Genome Institute (JGI-PGF)"/>
            <person name="Daligault H."/>
            <person name="Lapidus A."/>
            <person name="Zeytun A."/>
            <person name="Nolan M."/>
            <person name="Lucas S."/>
            <person name="Del Rio T.G."/>
            <person name="Tice H."/>
            <person name="Cheng J.F."/>
            <person name="Tapia R."/>
            <person name="Han C."/>
            <person name="Goodwin L."/>
            <person name="Pitluck S."/>
            <person name="Liolios K."/>
            <person name="Pagani I."/>
            <person name="Ivanova N."/>
            <person name="Huntemann M."/>
            <person name="Mavromatis K."/>
            <person name="Mikhailova N."/>
            <person name="Pati A."/>
            <person name="Chen A."/>
            <person name="Palaniappan K."/>
            <person name="Land M."/>
            <person name="Hauser L."/>
            <person name="Brambilla E.M."/>
            <person name="Rohde M."/>
            <person name="Verbarg S."/>
            <person name="Goker M."/>
            <person name="Bristow J."/>
            <person name="Eisen J.A."/>
            <person name="Markowitz V."/>
            <person name="Hugenholtz P."/>
            <person name="Kyrpides N.C."/>
            <person name="Klenk H.P."/>
            <person name="Woyke T."/>
        </authorList>
    </citation>
    <scope>NUCLEOTIDE SEQUENCE [LARGE SCALE GENOMIC DNA]</scope>
    <source>
        <strain evidence="2">ATCC 27775 / DSM 1100 / LMG 10767 / O</strain>
    </source>
</reference>
<dbReference type="KEGG" id="hhy:Halhy_0498"/>
<dbReference type="Proteomes" id="UP000008461">
    <property type="component" value="Chromosome"/>
</dbReference>
<organism evidence="1 2">
    <name type="scientific">Haliscomenobacter hydrossis (strain ATCC 27775 / DSM 1100 / LMG 10767 / O)</name>
    <dbReference type="NCBI Taxonomy" id="760192"/>
    <lineage>
        <taxon>Bacteria</taxon>
        <taxon>Pseudomonadati</taxon>
        <taxon>Bacteroidota</taxon>
        <taxon>Saprospiria</taxon>
        <taxon>Saprospirales</taxon>
        <taxon>Haliscomenobacteraceae</taxon>
        <taxon>Haliscomenobacter</taxon>
    </lineage>
</organism>
<evidence type="ECO:0000313" key="1">
    <source>
        <dbReference type="EMBL" id="AEE48408.1"/>
    </source>
</evidence>
<evidence type="ECO:0000313" key="2">
    <source>
        <dbReference type="Proteomes" id="UP000008461"/>
    </source>
</evidence>
<proteinExistence type="predicted"/>
<sequence>MPQNLQVSANFSFINLIMNGLIYGVPCRDLSDNTNAYPCHNSFLFSINWYKLPRKNIKRHNFKHKGHQVKHKGHQAKMLTKLYA</sequence>